<dbReference type="InterPro" id="IPR000674">
    <property type="entry name" value="Ald_Oxase/Xan_DH_a/b"/>
</dbReference>
<evidence type="ECO:0000259" key="2">
    <source>
        <dbReference type="SMART" id="SM01008"/>
    </source>
</evidence>
<dbReference type="SUPFAM" id="SSF54665">
    <property type="entry name" value="CO dehydrogenase molybdoprotein N-domain-like"/>
    <property type="match status" value="1"/>
</dbReference>
<evidence type="ECO:0000313" key="4">
    <source>
        <dbReference type="Proteomes" id="UP001056937"/>
    </source>
</evidence>
<dbReference type="Pfam" id="PF01315">
    <property type="entry name" value="Ald_Xan_dh_C"/>
    <property type="match status" value="1"/>
</dbReference>
<dbReference type="Proteomes" id="UP001056937">
    <property type="component" value="Chromosome 1"/>
</dbReference>
<gene>
    <name evidence="3" type="ORF">LHA26_06310</name>
</gene>
<feature type="domain" description="Aldehyde oxidase/xanthine dehydrogenase a/b hammerhead" evidence="2">
    <location>
        <begin position="25"/>
        <end position="139"/>
    </location>
</feature>
<dbReference type="Pfam" id="PF20256">
    <property type="entry name" value="MoCoBD_2"/>
    <property type="match status" value="1"/>
</dbReference>
<organism evidence="3 4">
    <name type="scientific">Sphingomonas morindae</name>
    <dbReference type="NCBI Taxonomy" id="1541170"/>
    <lineage>
        <taxon>Bacteria</taxon>
        <taxon>Pseudomonadati</taxon>
        <taxon>Pseudomonadota</taxon>
        <taxon>Alphaproteobacteria</taxon>
        <taxon>Sphingomonadales</taxon>
        <taxon>Sphingomonadaceae</taxon>
        <taxon>Sphingomonas</taxon>
    </lineage>
</organism>
<evidence type="ECO:0000256" key="1">
    <source>
        <dbReference type="SAM" id="MobiDB-lite"/>
    </source>
</evidence>
<accession>A0ABY4XAS3</accession>
<dbReference type="SUPFAM" id="SSF56003">
    <property type="entry name" value="Molybdenum cofactor-binding domain"/>
    <property type="match status" value="1"/>
</dbReference>
<name>A0ABY4XAS3_9SPHN</name>
<feature type="region of interest" description="Disordered" evidence="1">
    <location>
        <begin position="580"/>
        <end position="600"/>
    </location>
</feature>
<dbReference type="SMART" id="SM01008">
    <property type="entry name" value="Ald_Xan_dh_C"/>
    <property type="match status" value="1"/>
</dbReference>
<dbReference type="Pfam" id="PF02738">
    <property type="entry name" value="MoCoBD_1"/>
    <property type="match status" value="1"/>
</dbReference>
<dbReference type="PANTHER" id="PTHR11908:SF153">
    <property type="entry name" value="DEHYDROGENASE"/>
    <property type="match status" value="1"/>
</dbReference>
<dbReference type="InterPro" id="IPR008274">
    <property type="entry name" value="AldOxase/xan_DH_MoCoBD1"/>
</dbReference>
<dbReference type="InterPro" id="IPR046867">
    <property type="entry name" value="AldOxase/xan_DH_MoCoBD2"/>
</dbReference>
<evidence type="ECO:0000313" key="3">
    <source>
        <dbReference type="EMBL" id="USI74071.1"/>
    </source>
</evidence>
<dbReference type="InterPro" id="IPR037165">
    <property type="entry name" value="AldOxase/xan_DH_Mopterin-bd_sf"/>
</dbReference>
<dbReference type="RefSeq" id="WP_252167877.1">
    <property type="nucleotide sequence ID" value="NZ_CP084930.1"/>
</dbReference>
<dbReference type="Gene3D" id="3.90.1170.50">
    <property type="entry name" value="Aldehyde oxidase/xanthine dehydrogenase, a/b hammerhead"/>
    <property type="match status" value="1"/>
</dbReference>
<protein>
    <submittedName>
        <fullName evidence="3">Xanthine dehydrogenase family protein molybdopterin-binding subunit</fullName>
    </submittedName>
</protein>
<dbReference type="InterPro" id="IPR036856">
    <property type="entry name" value="Ald_Oxase/Xan_DH_a/b_sf"/>
</dbReference>
<dbReference type="PANTHER" id="PTHR11908">
    <property type="entry name" value="XANTHINE DEHYDROGENASE"/>
    <property type="match status" value="1"/>
</dbReference>
<keyword evidence="4" id="KW-1185">Reference proteome</keyword>
<proteinExistence type="predicted"/>
<sequence>MATHAPQMSRIGDPLSRVDGRLKTTGTARYTADFPHEGLVYGVIVSSAITRGRIVEIDGSAAEALPGVLTVLSHANRPAYVEADKAWHDMVAPKGSPYRVLDTDEVRWAQQPVALVVAESFEAARHGARLVRIRYESAPHQTDIDHARAEAFNPKGDGTYSPEKSRGDFAEAFAAAPVRVEGEYRLAFEHHNPMEPHAATALWRPDGSLLVHDKTQGSQNSRDYLAGVFGLEPDQVEVVAPFMGGGFGSGLRPQYQLALAALAARKVDRPVKVVMTRQQMFSHQYRPHVAFDIALGADEDGRLQAINADCTGVTSRFETFAENIVDWPARIYACDNVRLDYRVAPIDTYTPGSMRAPGAATSLNLFEIAMDELAYAANMDPLALRLANYSDKDQITDQPYTSKALKEAYRIGAERFGWGKRSMAPRSMKDGRELVGWGMATGVWESLFQAHTVRARLGLDGRLEVANASADIGTGTYTIMTQIASEELGLPVDRIDARLGDSSLPKAPVEGGSWGAASIGNALLLACGSLREKLLSAARRREQSPLANAGIEQVEFVGGTIRLKSDPSRAIDLTDLVHGEGGPIEAEESNSPDQLAAPKKARNTHQAVFVEVKVDEALGQIRVTRVTAAVAAGRIINPKTARSQILGGVVMGIGMALHEETMADHRLGRFMNHNLAEYHVPAHADIADIDVVFVDEPDPEVNPMGIKGLGEIGIVGTAAAVANAIFHATGRRERSLPITIDRLL</sequence>
<dbReference type="Gene3D" id="3.30.365.10">
    <property type="entry name" value="Aldehyde oxidase/xanthine dehydrogenase, molybdopterin binding domain"/>
    <property type="match status" value="4"/>
</dbReference>
<reference evidence="3" key="1">
    <citation type="journal article" date="2022" name="Toxins">
        <title>Genomic Analysis of Sphingopyxis sp. USTB-05 for Biodegrading Cyanobacterial Hepatotoxins.</title>
        <authorList>
            <person name="Liu C."/>
            <person name="Xu Q."/>
            <person name="Zhao Z."/>
            <person name="Zhang H."/>
            <person name="Liu X."/>
            <person name="Yin C."/>
            <person name="Liu Y."/>
            <person name="Yan H."/>
        </authorList>
    </citation>
    <scope>NUCLEOTIDE SEQUENCE</scope>
    <source>
        <strain evidence="3">NBD5</strain>
    </source>
</reference>
<dbReference type="EMBL" id="CP084930">
    <property type="protein sequence ID" value="USI74071.1"/>
    <property type="molecule type" value="Genomic_DNA"/>
</dbReference>
<dbReference type="InterPro" id="IPR016208">
    <property type="entry name" value="Ald_Oxase/xanthine_DH-like"/>
</dbReference>